<keyword evidence="6" id="KW-1185">Reference proteome</keyword>
<accession>A0ABU2L8Q7</accession>
<proteinExistence type="predicted"/>
<dbReference type="PANTHER" id="PTHR37042:SF4">
    <property type="entry name" value="OUTER MEMBRANE PROTEIN RV1973"/>
    <property type="match status" value="1"/>
</dbReference>
<keyword evidence="2 4" id="KW-0472">Membrane</keyword>
<evidence type="ECO:0000256" key="3">
    <source>
        <dbReference type="SAM" id="MobiDB-lite"/>
    </source>
</evidence>
<feature type="transmembrane region" description="Helical" evidence="4">
    <location>
        <begin position="29"/>
        <end position="50"/>
    </location>
</feature>
<feature type="compositionally biased region" description="Acidic residues" evidence="3">
    <location>
        <begin position="222"/>
        <end position="231"/>
    </location>
</feature>
<keyword evidence="4" id="KW-0812">Transmembrane</keyword>
<name>A0ABU2L8Q7_9ACTN</name>
<evidence type="ECO:0000256" key="4">
    <source>
        <dbReference type="SAM" id="Phobius"/>
    </source>
</evidence>
<reference evidence="6" key="1">
    <citation type="submission" date="2023-07" db="EMBL/GenBank/DDBJ databases">
        <title>30 novel species of actinomycetes from the DSMZ collection.</title>
        <authorList>
            <person name="Nouioui I."/>
        </authorList>
    </citation>
    <scope>NUCLEOTIDE SEQUENCE [LARGE SCALE GENOMIC DNA]</scope>
    <source>
        <strain evidence="6">DSM 44917</strain>
    </source>
</reference>
<gene>
    <name evidence="5" type="ORF">RM780_13355</name>
</gene>
<feature type="region of interest" description="Disordered" evidence="3">
    <location>
        <begin position="182"/>
        <end position="231"/>
    </location>
</feature>
<feature type="region of interest" description="Disordered" evidence="3">
    <location>
        <begin position="1"/>
        <end position="22"/>
    </location>
</feature>
<dbReference type="RefSeq" id="WP_311630896.1">
    <property type="nucleotide sequence ID" value="NZ_JAVREN010000016.1"/>
</dbReference>
<evidence type="ECO:0000313" key="5">
    <source>
        <dbReference type="EMBL" id="MDT0307944.1"/>
    </source>
</evidence>
<dbReference type="PANTHER" id="PTHR37042">
    <property type="entry name" value="OUTER MEMBRANE PROTEIN RV1973"/>
    <property type="match status" value="1"/>
</dbReference>
<dbReference type="EMBL" id="JAVREN010000016">
    <property type="protein sequence ID" value="MDT0307944.1"/>
    <property type="molecule type" value="Genomic_DNA"/>
</dbReference>
<sequence length="231" mass="24341">MARAKGKTPGEDGAEPSPRPGRGRRLRTVAIWVAAVAILGFCAFGARSYWQASNDEDLDFAATRDEVLEAGEDHLARLNTLRGGDADAIGAELDEWLEVTTGPLHDELERTREESTEVLVADGSSTTGTVTDAAVTQLDQRAGTARLIATLEVETTPRDGDPSTDRRRLEAGLSHTDEGWRVTSLTSLVIDQPQEDAEEGDAAGEGEDGGAGAGDAAGAGQSEDDQPEGQQ</sequence>
<comment type="subcellular location">
    <subcellularLocation>
        <location evidence="1">Membrane</location>
    </subcellularLocation>
</comment>
<evidence type="ECO:0008006" key="7">
    <source>
        <dbReference type="Google" id="ProtNLM"/>
    </source>
</evidence>
<evidence type="ECO:0000313" key="6">
    <source>
        <dbReference type="Proteomes" id="UP001183388"/>
    </source>
</evidence>
<dbReference type="Proteomes" id="UP001183388">
    <property type="component" value="Unassembled WGS sequence"/>
</dbReference>
<protein>
    <recommendedName>
        <fullName evidence="7">Mce-associated membrane protein</fullName>
    </recommendedName>
</protein>
<feature type="compositionally biased region" description="Acidic residues" evidence="3">
    <location>
        <begin position="193"/>
        <end position="208"/>
    </location>
</feature>
<evidence type="ECO:0000256" key="1">
    <source>
        <dbReference type="ARBA" id="ARBA00004370"/>
    </source>
</evidence>
<organism evidence="5 6">
    <name type="scientific">Streptomyces boetiae</name>
    <dbReference type="NCBI Taxonomy" id="3075541"/>
    <lineage>
        <taxon>Bacteria</taxon>
        <taxon>Bacillati</taxon>
        <taxon>Actinomycetota</taxon>
        <taxon>Actinomycetes</taxon>
        <taxon>Kitasatosporales</taxon>
        <taxon>Streptomycetaceae</taxon>
        <taxon>Streptomyces</taxon>
    </lineage>
</organism>
<comment type="caution">
    <text evidence="5">The sequence shown here is derived from an EMBL/GenBank/DDBJ whole genome shotgun (WGS) entry which is preliminary data.</text>
</comment>
<evidence type="ECO:0000256" key="2">
    <source>
        <dbReference type="ARBA" id="ARBA00023136"/>
    </source>
</evidence>
<keyword evidence="4" id="KW-1133">Transmembrane helix</keyword>